<evidence type="ECO:0000256" key="8">
    <source>
        <dbReference type="ARBA" id="ARBA00022967"/>
    </source>
</evidence>
<dbReference type="Proteomes" id="UP000317648">
    <property type="component" value="Chromosome"/>
</dbReference>
<feature type="domain" description="ABC transporter" evidence="10">
    <location>
        <begin position="264"/>
        <end position="509"/>
    </location>
</feature>
<dbReference type="EC" id="3.6.3.17" evidence="11"/>
<comment type="subcellular location">
    <subcellularLocation>
        <location evidence="1">Cell membrane</location>
        <topology evidence="1">Peripheral membrane protein</topology>
    </subcellularLocation>
</comment>
<keyword evidence="2" id="KW-0813">Transport</keyword>
<keyword evidence="5" id="KW-0677">Repeat</keyword>
<feature type="domain" description="ABC transporter" evidence="10">
    <location>
        <begin position="11"/>
        <end position="247"/>
    </location>
</feature>
<keyword evidence="8" id="KW-1278">Translocase</keyword>
<keyword evidence="11" id="KW-0378">Hydrolase</keyword>
<dbReference type="OrthoDB" id="9771863at2"/>
<evidence type="ECO:0000313" key="11">
    <source>
        <dbReference type="EMBL" id="QDU95991.1"/>
    </source>
</evidence>
<dbReference type="EMBL" id="CP036433">
    <property type="protein sequence ID" value="QDU95991.1"/>
    <property type="molecule type" value="Genomic_DNA"/>
</dbReference>
<accession>A0A518DVX8</accession>
<evidence type="ECO:0000313" key="12">
    <source>
        <dbReference type="Proteomes" id="UP000317648"/>
    </source>
</evidence>
<organism evidence="11 12">
    <name type="scientific">Lignipirellula cremea</name>
    <dbReference type="NCBI Taxonomy" id="2528010"/>
    <lineage>
        <taxon>Bacteria</taxon>
        <taxon>Pseudomonadati</taxon>
        <taxon>Planctomycetota</taxon>
        <taxon>Planctomycetia</taxon>
        <taxon>Pirellulales</taxon>
        <taxon>Pirellulaceae</taxon>
        <taxon>Lignipirellula</taxon>
    </lineage>
</organism>
<keyword evidence="9" id="KW-0472">Membrane</keyword>
<evidence type="ECO:0000256" key="7">
    <source>
        <dbReference type="ARBA" id="ARBA00022840"/>
    </source>
</evidence>
<proteinExistence type="predicted"/>
<keyword evidence="7 11" id="KW-0067">ATP-binding</keyword>
<dbReference type="InterPro" id="IPR050107">
    <property type="entry name" value="ABC_carbohydrate_import_ATPase"/>
</dbReference>
<protein>
    <submittedName>
        <fullName evidence="11">Ribose import ATP-binding protein RbsA</fullName>
        <ecNumber evidence="11">3.6.3.17</ecNumber>
    </submittedName>
</protein>
<evidence type="ECO:0000256" key="5">
    <source>
        <dbReference type="ARBA" id="ARBA00022737"/>
    </source>
</evidence>
<dbReference type="SUPFAM" id="SSF52540">
    <property type="entry name" value="P-loop containing nucleoside triphosphate hydrolases"/>
    <property type="match status" value="2"/>
</dbReference>
<evidence type="ECO:0000256" key="4">
    <source>
        <dbReference type="ARBA" id="ARBA00022597"/>
    </source>
</evidence>
<dbReference type="CDD" id="cd03215">
    <property type="entry name" value="ABC_Carb_Monos_II"/>
    <property type="match status" value="1"/>
</dbReference>
<keyword evidence="3" id="KW-1003">Cell membrane</keyword>
<name>A0A518DVX8_9BACT</name>
<keyword evidence="6" id="KW-0547">Nucleotide-binding</keyword>
<dbReference type="GO" id="GO:0005886">
    <property type="term" value="C:plasma membrane"/>
    <property type="evidence" value="ECO:0007669"/>
    <property type="project" value="UniProtKB-SubCell"/>
</dbReference>
<dbReference type="RefSeq" id="WP_145054668.1">
    <property type="nucleotide sequence ID" value="NZ_CP036433.1"/>
</dbReference>
<dbReference type="PANTHER" id="PTHR43790">
    <property type="entry name" value="CARBOHYDRATE TRANSPORT ATP-BINDING PROTEIN MG119-RELATED"/>
    <property type="match status" value="1"/>
</dbReference>
<sequence length="517" mass="56838">MPVVKGAPPIISIRAVGKQYPGVRALDQISFDVARGELHSICGENGAGKSTLMKILSGVIPDFEGELLVCGRTANFRSAREAEQAGVSIIHQELNLVEELSAAANIFLGRELRNGLGLLAHRQMETAARALLRELECEIDPTALAGSLRVGDQQLLEIAKALSLQSEILIMDEPTSALTETEVERLYRVIERLRERGVTILYISHKMDEVFRLSDRITVLRDGRWVSTLERTETTPREITHLMVGREIESLQLSSHRQAGPTVMQVDHLSLPWPGHARKWRLKDVSFSLRQGEILGFAGLMGAGRTELFECLFGAAADRYEGRVLLNGQEVRFRHPAEATQAGVALVTEDRKRLGLFSQMNVRENITLCTLRQATLGPFLLGSKERQMATLMVDQLAVKTAGVSAAVTSLSGGNQQKCIIGRWLLTQPRVLLLDDPTRGIDVGAKAELYRLMNQLCDEGISIMLTSSELPELLTVADRILVLCEGRLTGEFSRAEATEQKIMEAATACGPLAATEQT</sequence>
<reference evidence="11 12" key="1">
    <citation type="submission" date="2019-02" db="EMBL/GenBank/DDBJ databases">
        <title>Deep-cultivation of Planctomycetes and their phenomic and genomic characterization uncovers novel biology.</title>
        <authorList>
            <person name="Wiegand S."/>
            <person name="Jogler M."/>
            <person name="Boedeker C."/>
            <person name="Pinto D."/>
            <person name="Vollmers J."/>
            <person name="Rivas-Marin E."/>
            <person name="Kohn T."/>
            <person name="Peeters S.H."/>
            <person name="Heuer A."/>
            <person name="Rast P."/>
            <person name="Oberbeckmann S."/>
            <person name="Bunk B."/>
            <person name="Jeske O."/>
            <person name="Meyerdierks A."/>
            <person name="Storesund J.E."/>
            <person name="Kallscheuer N."/>
            <person name="Luecker S."/>
            <person name="Lage O.M."/>
            <person name="Pohl T."/>
            <person name="Merkel B.J."/>
            <person name="Hornburger P."/>
            <person name="Mueller R.-W."/>
            <person name="Bruemmer F."/>
            <person name="Labrenz M."/>
            <person name="Spormann A.M."/>
            <person name="Op den Camp H."/>
            <person name="Overmann J."/>
            <person name="Amann R."/>
            <person name="Jetten M.S.M."/>
            <person name="Mascher T."/>
            <person name="Medema M.H."/>
            <person name="Devos D.P."/>
            <person name="Kaster A.-K."/>
            <person name="Ovreas L."/>
            <person name="Rohde M."/>
            <person name="Galperin M.Y."/>
            <person name="Jogler C."/>
        </authorList>
    </citation>
    <scope>NUCLEOTIDE SEQUENCE [LARGE SCALE GENOMIC DNA]</scope>
    <source>
        <strain evidence="11 12">Pla85_3_4</strain>
    </source>
</reference>
<dbReference type="InterPro" id="IPR003593">
    <property type="entry name" value="AAA+_ATPase"/>
</dbReference>
<evidence type="ECO:0000259" key="10">
    <source>
        <dbReference type="PROSITE" id="PS50893"/>
    </source>
</evidence>
<dbReference type="AlphaFoldDB" id="A0A518DVX8"/>
<dbReference type="KEGG" id="lcre:Pla8534_38100"/>
<dbReference type="PROSITE" id="PS50893">
    <property type="entry name" value="ABC_TRANSPORTER_2"/>
    <property type="match status" value="2"/>
</dbReference>
<dbReference type="GO" id="GO:0016887">
    <property type="term" value="F:ATP hydrolysis activity"/>
    <property type="evidence" value="ECO:0007669"/>
    <property type="project" value="InterPro"/>
</dbReference>
<evidence type="ECO:0000256" key="2">
    <source>
        <dbReference type="ARBA" id="ARBA00022448"/>
    </source>
</evidence>
<dbReference type="Gene3D" id="3.40.50.300">
    <property type="entry name" value="P-loop containing nucleotide triphosphate hydrolases"/>
    <property type="match status" value="2"/>
</dbReference>
<dbReference type="CDD" id="cd03216">
    <property type="entry name" value="ABC_Carb_Monos_I"/>
    <property type="match status" value="1"/>
</dbReference>
<dbReference type="InterPro" id="IPR027417">
    <property type="entry name" value="P-loop_NTPase"/>
</dbReference>
<evidence type="ECO:0000256" key="6">
    <source>
        <dbReference type="ARBA" id="ARBA00022741"/>
    </source>
</evidence>
<dbReference type="InterPro" id="IPR003439">
    <property type="entry name" value="ABC_transporter-like_ATP-bd"/>
</dbReference>
<evidence type="ECO:0000256" key="9">
    <source>
        <dbReference type="ARBA" id="ARBA00023136"/>
    </source>
</evidence>
<dbReference type="GO" id="GO:0005524">
    <property type="term" value="F:ATP binding"/>
    <property type="evidence" value="ECO:0007669"/>
    <property type="project" value="UniProtKB-KW"/>
</dbReference>
<evidence type="ECO:0000256" key="3">
    <source>
        <dbReference type="ARBA" id="ARBA00022475"/>
    </source>
</evidence>
<keyword evidence="4" id="KW-0762">Sugar transport</keyword>
<keyword evidence="12" id="KW-1185">Reference proteome</keyword>
<dbReference type="PANTHER" id="PTHR43790:SF9">
    <property type="entry name" value="GALACTOFURANOSE TRANSPORTER ATP-BINDING PROTEIN YTFR"/>
    <property type="match status" value="1"/>
</dbReference>
<evidence type="ECO:0000256" key="1">
    <source>
        <dbReference type="ARBA" id="ARBA00004202"/>
    </source>
</evidence>
<dbReference type="FunFam" id="3.40.50.300:FF:000127">
    <property type="entry name" value="Ribose import ATP-binding protein RbsA"/>
    <property type="match status" value="1"/>
</dbReference>
<gene>
    <name evidence="11" type="primary">rbsA_1</name>
    <name evidence="11" type="ORF">Pla8534_38100</name>
</gene>
<dbReference type="Pfam" id="PF00005">
    <property type="entry name" value="ABC_tran"/>
    <property type="match status" value="2"/>
</dbReference>
<dbReference type="SMART" id="SM00382">
    <property type="entry name" value="AAA"/>
    <property type="match status" value="2"/>
</dbReference>